<dbReference type="InterPro" id="IPR023393">
    <property type="entry name" value="START-like_dom_sf"/>
</dbReference>
<organism evidence="1">
    <name type="scientific">hydrothermal vent metagenome</name>
    <dbReference type="NCBI Taxonomy" id="652676"/>
    <lineage>
        <taxon>unclassified sequences</taxon>
        <taxon>metagenomes</taxon>
        <taxon>ecological metagenomes</taxon>
    </lineage>
</organism>
<dbReference type="SUPFAM" id="SSF55961">
    <property type="entry name" value="Bet v1-like"/>
    <property type="match status" value="1"/>
</dbReference>
<dbReference type="EMBL" id="FAXA01000260">
    <property type="protein sequence ID" value="CUV02439.1"/>
    <property type="molecule type" value="Genomic_DNA"/>
</dbReference>
<reference evidence="1" key="1">
    <citation type="submission" date="2015-10" db="EMBL/GenBank/DDBJ databases">
        <authorList>
            <person name="Gilbert D.G."/>
        </authorList>
    </citation>
    <scope>NUCLEOTIDE SEQUENCE</scope>
</reference>
<proteinExistence type="predicted"/>
<dbReference type="Gene3D" id="3.30.530.20">
    <property type="match status" value="1"/>
</dbReference>
<accession>A0A160V903</accession>
<gene>
    <name evidence="1" type="ORF">MGWOODY_Clf1804</name>
</gene>
<protein>
    <submittedName>
        <fullName evidence="1">Carbon monoxide oxidation accessory protein CoxG</fullName>
    </submittedName>
</protein>
<sequence length="152" mass="16333">MKVEIVSVVPASRDAIWALVMDIPKAASCIPGLKDITQDSEASYQATLQARVGPMGMNLSGVITVLSQDAESGEAHFLVEANDRRVGGGVKTNMSMKVTAKSPTETELEIVADTTFMGRLGELGQPLIRRKARNTLEDFSKNLSKLLALESV</sequence>
<name>A0A160V903_9ZZZZ</name>
<dbReference type="PANTHER" id="PTHR38588">
    <property type="entry name" value="BLL0334 PROTEIN"/>
    <property type="match status" value="1"/>
</dbReference>
<dbReference type="AlphaFoldDB" id="A0A160V903"/>
<dbReference type="InterPro" id="IPR010419">
    <property type="entry name" value="CO_DH_gsu"/>
</dbReference>
<dbReference type="Pfam" id="PF06240">
    <property type="entry name" value="COXG"/>
    <property type="match status" value="1"/>
</dbReference>
<dbReference type="PANTHER" id="PTHR38588:SF1">
    <property type="entry name" value="BLL0334 PROTEIN"/>
    <property type="match status" value="1"/>
</dbReference>
<evidence type="ECO:0000313" key="1">
    <source>
        <dbReference type="EMBL" id="CUV02439.1"/>
    </source>
</evidence>